<proteinExistence type="predicted"/>
<evidence type="ECO:0000256" key="1">
    <source>
        <dbReference type="SAM" id="Phobius"/>
    </source>
</evidence>
<dbReference type="PANTHER" id="PTHR22911">
    <property type="entry name" value="ACYL-MALONYL CONDENSING ENZYME-RELATED"/>
    <property type="match status" value="1"/>
</dbReference>
<evidence type="ECO:0000313" key="3">
    <source>
        <dbReference type="EMBL" id="MBU2711814.1"/>
    </source>
</evidence>
<dbReference type="Proteomes" id="UP000690515">
    <property type="component" value="Unassembled WGS sequence"/>
</dbReference>
<feature type="transmembrane region" description="Helical" evidence="1">
    <location>
        <begin position="38"/>
        <end position="55"/>
    </location>
</feature>
<keyword evidence="1" id="KW-0812">Transmembrane</keyword>
<feature type="transmembrane region" description="Helical" evidence="1">
    <location>
        <begin position="150"/>
        <end position="169"/>
    </location>
</feature>
<dbReference type="PANTHER" id="PTHR22911:SF137">
    <property type="entry name" value="SOLUTE CARRIER FAMILY 35 MEMBER G2-RELATED"/>
    <property type="match status" value="1"/>
</dbReference>
<feature type="transmembrane region" description="Helical" evidence="1">
    <location>
        <begin position="67"/>
        <end position="86"/>
    </location>
</feature>
<feature type="domain" description="EamA" evidence="2">
    <location>
        <begin position="152"/>
        <end position="283"/>
    </location>
</feature>
<feature type="transmembrane region" description="Helical" evidence="1">
    <location>
        <begin position="119"/>
        <end position="138"/>
    </location>
</feature>
<feature type="transmembrane region" description="Helical" evidence="1">
    <location>
        <begin position="212"/>
        <end position="229"/>
    </location>
</feature>
<name>A0ABS5ZCM1_9GAMM</name>
<reference evidence="3 4" key="1">
    <citation type="submission" date="2021-04" db="EMBL/GenBank/DDBJ databases">
        <authorList>
            <person name="Pira H."/>
            <person name="Risdian C."/>
            <person name="Wink J."/>
        </authorList>
    </citation>
    <scope>NUCLEOTIDE SEQUENCE [LARGE SCALE GENOMIC DNA]</scope>
    <source>
        <strain evidence="3 4">WH53</strain>
    </source>
</reference>
<comment type="caution">
    <text evidence="3">The sequence shown here is derived from an EMBL/GenBank/DDBJ whole genome shotgun (WGS) entry which is preliminary data.</text>
</comment>
<protein>
    <submittedName>
        <fullName evidence="3">EamA family transporter</fullName>
    </submittedName>
</protein>
<feature type="transmembrane region" description="Helical" evidence="1">
    <location>
        <begin position="266"/>
        <end position="283"/>
    </location>
</feature>
<evidence type="ECO:0000313" key="4">
    <source>
        <dbReference type="Proteomes" id="UP000690515"/>
    </source>
</evidence>
<gene>
    <name evidence="3" type="ORF">KCG35_12160</name>
</gene>
<keyword evidence="1" id="KW-1133">Transmembrane helix</keyword>
<dbReference type="EMBL" id="JAGSOY010000025">
    <property type="protein sequence ID" value="MBU2711814.1"/>
    <property type="molecule type" value="Genomic_DNA"/>
</dbReference>
<keyword evidence="4" id="KW-1185">Reference proteome</keyword>
<feature type="transmembrane region" description="Helical" evidence="1">
    <location>
        <begin position="241"/>
        <end position="260"/>
    </location>
</feature>
<dbReference type="RefSeq" id="WP_215819968.1">
    <property type="nucleotide sequence ID" value="NZ_JAGSOY010000025.1"/>
</dbReference>
<feature type="transmembrane region" description="Helical" evidence="1">
    <location>
        <begin position="92"/>
        <end position="107"/>
    </location>
</feature>
<accession>A0ABS5ZCM1</accession>
<feature type="transmembrane region" description="Helical" evidence="1">
    <location>
        <begin position="7"/>
        <end position="26"/>
    </location>
</feature>
<feature type="domain" description="EamA" evidence="2">
    <location>
        <begin position="7"/>
        <end position="133"/>
    </location>
</feature>
<dbReference type="Pfam" id="PF00892">
    <property type="entry name" value="EamA"/>
    <property type="match status" value="2"/>
</dbReference>
<sequence>MRNEITLGAIFSLFSSLMWGATGVWINYLNNLTLDDILFYRFLLSLLITGIILYLTSHTLTLTKRAIGCGAALCCYYTLATTAFLLADMVDVALIVSTTPVFIMGFERFKGIKPSLNKLLGAIAAFIGSTLVIVGSAATELSVFNSNSHVMVGLLCALGAAITMAVFSLMSASKMVDASSVNFWAYLLGFTFLLSLSLPFPELQAPTPQQAGLLFALVLFSTISAGMAYKYACQLAGPSTAAIVRLSTPLLAALLSFALLGKGLTYIHLIATPFILVGVFWVIRS</sequence>
<organism evidence="3 4">
    <name type="scientific">Zooshikella harenae</name>
    <dbReference type="NCBI Taxonomy" id="2827238"/>
    <lineage>
        <taxon>Bacteria</taxon>
        <taxon>Pseudomonadati</taxon>
        <taxon>Pseudomonadota</taxon>
        <taxon>Gammaproteobacteria</taxon>
        <taxon>Oceanospirillales</taxon>
        <taxon>Zooshikellaceae</taxon>
        <taxon>Zooshikella</taxon>
    </lineage>
</organism>
<dbReference type="InterPro" id="IPR000620">
    <property type="entry name" value="EamA_dom"/>
</dbReference>
<feature type="transmembrane region" description="Helical" evidence="1">
    <location>
        <begin position="181"/>
        <end position="200"/>
    </location>
</feature>
<keyword evidence="1" id="KW-0472">Membrane</keyword>
<evidence type="ECO:0000259" key="2">
    <source>
        <dbReference type="Pfam" id="PF00892"/>
    </source>
</evidence>
<dbReference type="InterPro" id="IPR037185">
    <property type="entry name" value="EmrE-like"/>
</dbReference>
<dbReference type="SUPFAM" id="SSF103481">
    <property type="entry name" value="Multidrug resistance efflux transporter EmrE"/>
    <property type="match status" value="2"/>
</dbReference>